<feature type="non-terminal residue" evidence="1">
    <location>
        <position position="1"/>
    </location>
</feature>
<comment type="caution">
    <text evidence="1">The sequence shown here is derived from an EMBL/GenBank/DDBJ whole genome shotgun (WGS) entry which is preliminary data.</text>
</comment>
<protein>
    <submittedName>
        <fullName evidence="1">Uncharacterized protein</fullName>
    </submittedName>
</protein>
<keyword evidence="2" id="KW-1185">Reference proteome</keyword>
<name>A0A371DZX9_MUCPR</name>
<accession>A0A371DZX9</accession>
<sequence length="80" mass="9060">MIDARQGKLTLRLSNKEVDFKDFNSYKIPSSLVSCNCMQVFYISDGAISSKYLNIRKSCLGTLENPKPCKELIGLAKYVY</sequence>
<reference evidence="1" key="1">
    <citation type="submission" date="2018-05" db="EMBL/GenBank/DDBJ databases">
        <title>Draft genome of Mucuna pruriens seed.</title>
        <authorList>
            <person name="Nnadi N.E."/>
            <person name="Vos R."/>
            <person name="Hasami M.H."/>
            <person name="Devisetty U.K."/>
            <person name="Aguiy J.C."/>
        </authorList>
    </citation>
    <scope>NUCLEOTIDE SEQUENCE [LARGE SCALE GENOMIC DNA]</scope>
    <source>
        <strain evidence="1">JCA_2017</strain>
    </source>
</reference>
<dbReference type="AlphaFoldDB" id="A0A371DZX9"/>
<organism evidence="1 2">
    <name type="scientific">Mucuna pruriens</name>
    <name type="common">Velvet bean</name>
    <name type="synonym">Dolichos pruriens</name>
    <dbReference type="NCBI Taxonomy" id="157652"/>
    <lineage>
        <taxon>Eukaryota</taxon>
        <taxon>Viridiplantae</taxon>
        <taxon>Streptophyta</taxon>
        <taxon>Embryophyta</taxon>
        <taxon>Tracheophyta</taxon>
        <taxon>Spermatophyta</taxon>
        <taxon>Magnoliopsida</taxon>
        <taxon>eudicotyledons</taxon>
        <taxon>Gunneridae</taxon>
        <taxon>Pentapetalae</taxon>
        <taxon>rosids</taxon>
        <taxon>fabids</taxon>
        <taxon>Fabales</taxon>
        <taxon>Fabaceae</taxon>
        <taxon>Papilionoideae</taxon>
        <taxon>50 kb inversion clade</taxon>
        <taxon>NPAAA clade</taxon>
        <taxon>indigoferoid/millettioid clade</taxon>
        <taxon>Phaseoleae</taxon>
        <taxon>Mucuna</taxon>
    </lineage>
</organism>
<dbReference type="EMBL" id="QJKJ01017840">
    <property type="protein sequence ID" value="RDX58094.1"/>
    <property type="molecule type" value="Genomic_DNA"/>
</dbReference>
<proteinExistence type="predicted"/>
<dbReference type="Proteomes" id="UP000257109">
    <property type="component" value="Unassembled WGS sequence"/>
</dbReference>
<gene>
    <name evidence="1" type="ORF">CR513_62615</name>
</gene>
<evidence type="ECO:0000313" key="2">
    <source>
        <dbReference type="Proteomes" id="UP000257109"/>
    </source>
</evidence>
<evidence type="ECO:0000313" key="1">
    <source>
        <dbReference type="EMBL" id="RDX58094.1"/>
    </source>
</evidence>